<comment type="caution">
    <text evidence="1">The sequence shown here is derived from an EMBL/GenBank/DDBJ whole genome shotgun (WGS) entry which is preliminary data.</text>
</comment>
<dbReference type="EMBL" id="SWQE01000006">
    <property type="protein sequence ID" value="NFJ09188.1"/>
    <property type="molecule type" value="Genomic_DNA"/>
</dbReference>
<reference evidence="1 2" key="1">
    <citation type="submission" date="2019-04" db="EMBL/GenBank/DDBJ databases">
        <title>Genome sequencing of Clostridium botulinum Groups I-IV and Clostridium butyricum.</title>
        <authorList>
            <person name="Brunt J."/>
            <person name="Van Vliet A.H.M."/>
            <person name="Stringer S.C."/>
            <person name="Carter A.T."/>
            <person name="Peck M.W."/>
        </authorList>
    </citation>
    <scope>NUCLEOTIDE SEQUENCE [LARGE SCALE GENOMIC DNA]</scope>
    <source>
        <strain evidence="1 2">Colworth BL30</strain>
    </source>
</reference>
<dbReference type="Proteomes" id="UP000480039">
    <property type="component" value="Unassembled WGS sequence"/>
</dbReference>
<organism evidence="1 2">
    <name type="scientific">Clostridium botulinum</name>
    <dbReference type="NCBI Taxonomy" id="1491"/>
    <lineage>
        <taxon>Bacteria</taxon>
        <taxon>Bacillati</taxon>
        <taxon>Bacillota</taxon>
        <taxon>Clostridia</taxon>
        <taxon>Eubacteriales</taxon>
        <taxon>Clostridiaceae</taxon>
        <taxon>Clostridium</taxon>
    </lineage>
</organism>
<sequence>MNREEIIDYLNDNDIYNIEEIEYNEDVFPIKIYYEFDEEEILAAKTYAEEEASKENIEDGEEDDEDLLYKPYLNDISRDNVEDILEDLKEDLDIEAQYICYDDAVDNGVNEFIVVFYEKGKNVDIDEIIEFVY</sequence>
<evidence type="ECO:0000313" key="1">
    <source>
        <dbReference type="EMBL" id="NFJ09188.1"/>
    </source>
</evidence>
<proteinExistence type="predicted"/>
<dbReference type="AlphaFoldDB" id="A0A846J5F9"/>
<dbReference type="RefSeq" id="WP_012342150.1">
    <property type="nucleotide sequence ID" value="NZ_JBKFVV010000003.1"/>
</dbReference>
<protein>
    <submittedName>
        <fullName evidence="1">Uncharacterized protein</fullName>
    </submittedName>
</protein>
<gene>
    <name evidence="1" type="ORF">FC871_12045</name>
</gene>
<evidence type="ECO:0000313" key="2">
    <source>
        <dbReference type="Proteomes" id="UP000480039"/>
    </source>
</evidence>
<name>A0A846J5F9_CLOBO</name>
<accession>A0A846J5F9</accession>